<dbReference type="GO" id="GO:0016887">
    <property type="term" value="F:ATP hydrolysis activity"/>
    <property type="evidence" value="ECO:0007669"/>
    <property type="project" value="InterPro"/>
</dbReference>
<dbReference type="Gene3D" id="3.40.50.300">
    <property type="entry name" value="P-loop containing nucleotide triphosphate hydrolases"/>
    <property type="match status" value="1"/>
</dbReference>
<evidence type="ECO:0000313" key="5">
    <source>
        <dbReference type="EnsemblPlants" id="AET6Gv20928400.3"/>
    </source>
</evidence>
<feature type="domain" description="ABC transporter" evidence="4">
    <location>
        <begin position="13"/>
        <end position="247"/>
    </location>
</feature>
<dbReference type="PROSITE" id="PS50893">
    <property type="entry name" value="ABC_TRANSPORTER_2"/>
    <property type="match status" value="1"/>
</dbReference>
<accession>A0A453Q039</accession>
<evidence type="ECO:0000256" key="3">
    <source>
        <dbReference type="SAM" id="MobiDB-lite"/>
    </source>
</evidence>
<evidence type="ECO:0000256" key="1">
    <source>
        <dbReference type="ARBA" id="ARBA00022741"/>
    </source>
</evidence>
<feature type="compositionally biased region" description="Polar residues" evidence="3">
    <location>
        <begin position="226"/>
        <end position="235"/>
    </location>
</feature>
<dbReference type="InterPro" id="IPR027417">
    <property type="entry name" value="P-loop_NTPase"/>
</dbReference>
<evidence type="ECO:0000259" key="4">
    <source>
        <dbReference type="PROSITE" id="PS50893"/>
    </source>
</evidence>
<name>A0A453Q039_AEGTS</name>
<dbReference type="InterPro" id="IPR003593">
    <property type="entry name" value="AAA+_ATPase"/>
</dbReference>
<reference evidence="6" key="1">
    <citation type="journal article" date="2014" name="Science">
        <title>Ancient hybridizations among the ancestral genomes of bread wheat.</title>
        <authorList>
            <consortium name="International Wheat Genome Sequencing Consortium,"/>
            <person name="Marcussen T."/>
            <person name="Sandve S.R."/>
            <person name="Heier L."/>
            <person name="Spannagl M."/>
            <person name="Pfeifer M."/>
            <person name="Jakobsen K.S."/>
            <person name="Wulff B.B."/>
            <person name="Steuernagel B."/>
            <person name="Mayer K.F."/>
            <person name="Olsen O.A."/>
        </authorList>
    </citation>
    <scope>NUCLEOTIDE SEQUENCE [LARGE SCALE GENOMIC DNA]</scope>
    <source>
        <strain evidence="6">cv. AL8/78</strain>
    </source>
</reference>
<dbReference type="AlphaFoldDB" id="A0A453Q039"/>
<dbReference type="Proteomes" id="UP000015105">
    <property type="component" value="Chromosome 6D"/>
</dbReference>
<dbReference type="Gramene" id="AET6Gv20928400.3">
    <property type="protein sequence ID" value="AET6Gv20928400.3"/>
    <property type="gene ID" value="AET6Gv20928400"/>
</dbReference>
<feature type="region of interest" description="Disordered" evidence="3">
    <location>
        <begin position="222"/>
        <end position="251"/>
    </location>
</feature>
<reference evidence="5" key="5">
    <citation type="journal article" date="2021" name="G3 (Bethesda)">
        <title>Aegilops tauschii genome assembly Aet v5.0 features greater sequence contiguity and improved annotation.</title>
        <authorList>
            <person name="Wang L."/>
            <person name="Zhu T."/>
            <person name="Rodriguez J.C."/>
            <person name="Deal K.R."/>
            <person name="Dubcovsky J."/>
            <person name="McGuire P.E."/>
            <person name="Lux T."/>
            <person name="Spannagl M."/>
            <person name="Mayer K.F.X."/>
            <person name="Baldrich P."/>
            <person name="Meyers B.C."/>
            <person name="Huo N."/>
            <person name="Gu Y.Q."/>
            <person name="Zhou H."/>
            <person name="Devos K.M."/>
            <person name="Bennetzen J.L."/>
            <person name="Unver T."/>
            <person name="Budak H."/>
            <person name="Gulick P.J."/>
            <person name="Galiba G."/>
            <person name="Kalapos B."/>
            <person name="Nelson D.R."/>
            <person name="Li P."/>
            <person name="You F.M."/>
            <person name="Luo M.C."/>
            <person name="Dvorak J."/>
        </authorList>
    </citation>
    <scope>NUCLEOTIDE SEQUENCE [LARGE SCALE GENOMIC DNA]</scope>
    <source>
        <strain evidence="5">cv. AL8/78</strain>
    </source>
</reference>
<dbReference type="InterPro" id="IPR003439">
    <property type="entry name" value="ABC_transporter-like_ATP-bd"/>
</dbReference>
<dbReference type="EnsemblPlants" id="AET6Gv20928400.3">
    <property type="protein sequence ID" value="AET6Gv20928400.3"/>
    <property type="gene ID" value="AET6Gv20928400"/>
</dbReference>
<dbReference type="PANTHER" id="PTHR43158">
    <property type="entry name" value="SKFA PEPTIDE EXPORT ATP-BINDING PROTEIN SKFE"/>
    <property type="match status" value="1"/>
</dbReference>
<organism evidence="5 6">
    <name type="scientific">Aegilops tauschii subsp. strangulata</name>
    <name type="common">Goatgrass</name>
    <dbReference type="NCBI Taxonomy" id="200361"/>
    <lineage>
        <taxon>Eukaryota</taxon>
        <taxon>Viridiplantae</taxon>
        <taxon>Streptophyta</taxon>
        <taxon>Embryophyta</taxon>
        <taxon>Tracheophyta</taxon>
        <taxon>Spermatophyta</taxon>
        <taxon>Magnoliopsida</taxon>
        <taxon>Liliopsida</taxon>
        <taxon>Poales</taxon>
        <taxon>Poaceae</taxon>
        <taxon>BOP clade</taxon>
        <taxon>Pooideae</taxon>
        <taxon>Triticodae</taxon>
        <taxon>Triticeae</taxon>
        <taxon>Triticinae</taxon>
        <taxon>Aegilops</taxon>
    </lineage>
</organism>
<reference evidence="6" key="2">
    <citation type="journal article" date="2017" name="Nat. Plants">
        <title>The Aegilops tauschii genome reveals multiple impacts of transposons.</title>
        <authorList>
            <person name="Zhao G."/>
            <person name="Zou C."/>
            <person name="Li K."/>
            <person name="Wang K."/>
            <person name="Li T."/>
            <person name="Gao L."/>
            <person name="Zhang X."/>
            <person name="Wang H."/>
            <person name="Yang Z."/>
            <person name="Liu X."/>
            <person name="Jiang W."/>
            <person name="Mao L."/>
            <person name="Kong X."/>
            <person name="Jiao Y."/>
            <person name="Jia J."/>
        </authorList>
    </citation>
    <scope>NUCLEOTIDE SEQUENCE [LARGE SCALE GENOMIC DNA]</scope>
    <source>
        <strain evidence="6">cv. AL8/78</strain>
    </source>
</reference>
<dbReference type="Pfam" id="PF00005">
    <property type="entry name" value="ABC_tran"/>
    <property type="match status" value="1"/>
</dbReference>
<sequence length="251" mass="27927">MAGGEEGWRRSGIEVSTLQFGYDGEAPLFARFNLRVAPGSRCLLVGANGSGKTTLLKILAGKHMVGGKDVVRVLNGSAFHDTQFVCSGDLSYLGGSWSRNVSSVGDVPLQGDFSAEHMIFGVDGVDPVRREKLIDLLDIDLQWRMHKVSDGQRRRVQICMGLLHPYKVLLLDEITVDLDVVTRMDLLDFFKEECEQVTDFSSCFLSQPYFSDCITWKVLHRRGKPRSSTPPTYSTGWRHGPPTSRTSKRAS</sequence>
<dbReference type="GO" id="GO:0005524">
    <property type="term" value="F:ATP binding"/>
    <property type="evidence" value="ECO:0007669"/>
    <property type="project" value="UniProtKB-KW"/>
</dbReference>
<proteinExistence type="predicted"/>
<dbReference type="SMART" id="SM00382">
    <property type="entry name" value="AAA"/>
    <property type="match status" value="1"/>
</dbReference>
<keyword evidence="2" id="KW-0067">ATP-binding</keyword>
<keyword evidence="1" id="KW-0547">Nucleotide-binding</keyword>
<dbReference type="SUPFAM" id="SSF52540">
    <property type="entry name" value="P-loop containing nucleoside triphosphate hydrolases"/>
    <property type="match status" value="1"/>
</dbReference>
<dbReference type="PANTHER" id="PTHR43158:SF2">
    <property type="entry name" value="SKFA PEPTIDE EXPORT ATP-BINDING PROTEIN SKFE"/>
    <property type="match status" value="1"/>
</dbReference>
<evidence type="ECO:0000256" key="2">
    <source>
        <dbReference type="ARBA" id="ARBA00022840"/>
    </source>
</evidence>
<reference evidence="5" key="4">
    <citation type="submission" date="2019-03" db="UniProtKB">
        <authorList>
            <consortium name="EnsemblPlants"/>
        </authorList>
    </citation>
    <scope>IDENTIFICATION</scope>
</reference>
<evidence type="ECO:0000313" key="6">
    <source>
        <dbReference type="Proteomes" id="UP000015105"/>
    </source>
</evidence>
<protein>
    <recommendedName>
        <fullName evidence="4">ABC transporter domain-containing protein</fullName>
    </recommendedName>
</protein>
<keyword evidence="6" id="KW-1185">Reference proteome</keyword>
<reference evidence="5" key="3">
    <citation type="journal article" date="2017" name="Nature">
        <title>Genome sequence of the progenitor of the wheat D genome Aegilops tauschii.</title>
        <authorList>
            <person name="Luo M.C."/>
            <person name="Gu Y.Q."/>
            <person name="Puiu D."/>
            <person name="Wang H."/>
            <person name="Twardziok S.O."/>
            <person name="Deal K.R."/>
            <person name="Huo N."/>
            <person name="Zhu T."/>
            <person name="Wang L."/>
            <person name="Wang Y."/>
            <person name="McGuire P.E."/>
            <person name="Liu S."/>
            <person name="Long H."/>
            <person name="Ramasamy R.K."/>
            <person name="Rodriguez J.C."/>
            <person name="Van S.L."/>
            <person name="Yuan L."/>
            <person name="Wang Z."/>
            <person name="Xia Z."/>
            <person name="Xiao L."/>
            <person name="Anderson O.D."/>
            <person name="Ouyang S."/>
            <person name="Liang Y."/>
            <person name="Zimin A.V."/>
            <person name="Pertea G."/>
            <person name="Qi P."/>
            <person name="Bennetzen J.L."/>
            <person name="Dai X."/>
            <person name="Dawson M.W."/>
            <person name="Muller H.G."/>
            <person name="Kugler K."/>
            <person name="Rivarola-Duarte L."/>
            <person name="Spannagl M."/>
            <person name="Mayer K.F.X."/>
            <person name="Lu F.H."/>
            <person name="Bevan M.W."/>
            <person name="Leroy P."/>
            <person name="Li P."/>
            <person name="You F.M."/>
            <person name="Sun Q."/>
            <person name="Liu Z."/>
            <person name="Lyons E."/>
            <person name="Wicker T."/>
            <person name="Salzberg S.L."/>
            <person name="Devos K.M."/>
            <person name="Dvorak J."/>
        </authorList>
    </citation>
    <scope>NUCLEOTIDE SEQUENCE [LARGE SCALE GENOMIC DNA]</scope>
    <source>
        <strain evidence="5">cv. AL8/78</strain>
    </source>
</reference>